<sequence>MISAPMAFFAVPGLSICEGPAEFRSAAMSSFPSPNGECHVSTSFVARLKWEALRLFVSISTWCHLRGQGAALTWALLGGEQPALTPSAFTVTSHEATAIYSTVYLNRLIAFSKSGVPAMPLAFQTTGHASHRRQRAMSGPFVTVARRKQGCSPPQYARLS</sequence>
<reference evidence="1" key="2">
    <citation type="submission" date="2023-06" db="EMBL/GenBank/DDBJ databases">
        <authorList>
            <consortium name="Lawrence Berkeley National Laboratory"/>
            <person name="Haridas S."/>
            <person name="Hensen N."/>
            <person name="Bonometti L."/>
            <person name="Westerberg I."/>
            <person name="Brannstrom I.O."/>
            <person name="Guillou S."/>
            <person name="Cros-Aarteil S."/>
            <person name="Calhoun S."/>
            <person name="Kuo A."/>
            <person name="Mondo S."/>
            <person name="Pangilinan J."/>
            <person name="Riley R."/>
            <person name="Labutti K."/>
            <person name="Andreopoulos B."/>
            <person name="Lipzen A."/>
            <person name="Chen C."/>
            <person name="Yanf M."/>
            <person name="Daum C."/>
            <person name="Ng V."/>
            <person name="Clum A."/>
            <person name="Steindorff A."/>
            <person name="Ohm R."/>
            <person name="Martin F."/>
            <person name="Silar P."/>
            <person name="Natvig D."/>
            <person name="Lalanne C."/>
            <person name="Gautier V."/>
            <person name="Ament-Velasquez S.L."/>
            <person name="Kruys A."/>
            <person name="Hutchinson M.I."/>
            <person name="Powell A.J."/>
            <person name="Barry K."/>
            <person name="Miller A.N."/>
            <person name="Grigoriev I.V."/>
            <person name="Debuchy R."/>
            <person name="Gladieux P."/>
            <person name="Thoren M.H."/>
            <person name="Johannesson H."/>
        </authorList>
    </citation>
    <scope>NUCLEOTIDE SEQUENCE</scope>
    <source>
        <strain evidence="1">CBS 958.72</strain>
    </source>
</reference>
<evidence type="ECO:0000313" key="2">
    <source>
        <dbReference type="Proteomes" id="UP001287356"/>
    </source>
</evidence>
<gene>
    <name evidence="1" type="ORF">B0T24DRAFT_622807</name>
</gene>
<name>A0AAE0KC58_9PEZI</name>
<proteinExistence type="predicted"/>
<reference evidence="1" key="1">
    <citation type="journal article" date="2023" name="Mol. Phylogenet. Evol.">
        <title>Genome-scale phylogeny and comparative genomics of the fungal order Sordariales.</title>
        <authorList>
            <person name="Hensen N."/>
            <person name="Bonometti L."/>
            <person name="Westerberg I."/>
            <person name="Brannstrom I.O."/>
            <person name="Guillou S."/>
            <person name="Cros-Aarteil S."/>
            <person name="Calhoun S."/>
            <person name="Haridas S."/>
            <person name="Kuo A."/>
            <person name="Mondo S."/>
            <person name="Pangilinan J."/>
            <person name="Riley R."/>
            <person name="LaButti K."/>
            <person name="Andreopoulos B."/>
            <person name="Lipzen A."/>
            <person name="Chen C."/>
            <person name="Yan M."/>
            <person name="Daum C."/>
            <person name="Ng V."/>
            <person name="Clum A."/>
            <person name="Steindorff A."/>
            <person name="Ohm R.A."/>
            <person name="Martin F."/>
            <person name="Silar P."/>
            <person name="Natvig D.O."/>
            <person name="Lalanne C."/>
            <person name="Gautier V."/>
            <person name="Ament-Velasquez S.L."/>
            <person name="Kruys A."/>
            <person name="Hutchinson M.I."/>
            <person name="Powell A.J."/>
            <person name="Barry K."/>
            <person name="Miller A.N."/>
            <person name="Grigoriev I.V."/>
            <person name="Debuchy R."/>
            <person name="Gladieux P."/>
            <person name="Hiltunen Thoren M."/>
            <person name="Johannesson H."/>
        </authorList>
    </citation>
    <scope>NUCLEOTIDE SEQUENCE</scope>
    <source>
        <strain evidence="1">CBS 958.72</strain>
    </source>
</reference>
<keyword evidence="2" id="KW-1185">Reference proteome</keyword>
<dbReference type="Proteomes" id="UP001287356">
    <property type="component" value="Unassembled WGS sequence"/>
</dbReference>
<accession>A0AAE0KC58</accession>
<evidence type="ECO:0000313" key="1">
    <source>
        <dbReference type="EMBL" id="KAK3373325.1"/>
    </source>
</evidence>
<dbReference type="EMBL" id="JAULSN010000004">
    <property type="protein sequence ID" value="KAK3373325.1"/>
    <property type="molecule type" value="Genomic_DNA"/>
</dbReference>
<comment type="caution">
    <text evidence="1">The sequence shown here is derived from an EMBL/GenBank/DDBJ whole genome shotgun (WGS) entry which is preliminary data.</text>
</comment>
<dbReference type="AlphaFoldDB" id="A0AAE0KC58"/>
<organism evidence="1 2">
    <name type="scientific">Lasiosphaeria ovina</name>
    <dbReference type="NCBI Taxonomy" id="92902"/>
    <lineage>
        <taxon>Eukaryota</taxon>
        <taxon>Fungi</taxon>
        <taxon>Dikarya</taxon>
        <taxon>Ascomycota</taxon>
        <taxon>Pezizomycotina</taxon>
        <taxon>Sordariomycetes</taxon>
        <taxon>Sordariomycetidae</taxon>
        <taxon>Sordariales</taxon>
        <taxon>Lasiosphaeriaceae</taxon>
        <taxon>Lasiosphaeria</taxon>
    </lineage>
</organism>
<protein>
    <submittedName>
        <fullName evidence="1">Uncharacterized protein</fullName>
    </submittedName>
</protein>